<protein>
    <submittedName>
        <fullName evidence="1">40-residue YVTN family beta-propeller repeat-containing protein</fullName>
    </submittedName>
</protein>
<proteinExistence type="predicted"/>
<dbReference type="InterPro" id="IPR011045">
    <property type="entry name" value="N2O_reductase_N"/>
</dbReference>
<dbReference type="Gene3D" id="2.130.10.10">
    <property type="entry name" value="YVTN repeat-like/Quinoprotein amine dehydrogenase"/>
    <property type="match status" value="2"/>
</dbReference>
<sequence>MPVESPPLALSRCGSRVIPLHSKTTVGFSLQPHHRRAASALLLGAAALSLAACRRDRFPAYPSNYREFAYITDGQANAVTVLDLVYLRKDRSVNVGRNPSGIVASPTRNEIYAVNTGSDSVSVIDAGTNTVAATIGVHHTPYFLAVSPDGLRAYVPNSGSNTVSVLDLDKRREIATVASGEGPGVARVSPDNRALVVSNRTAGSVSIYNIGSDTQAPLRFRSTFSGCPGATDIAILPDSSKAFIACSGGHQVMVVWLAAAPESYRGQQDATLQQDHLLSLLDVGKTPVQLAMEPSGNEVFSMNFDSDSISEISTWTNEVIATTLVGPKPVRGVISEDTGLAAPGTLWVSTFGTDSIAAYSIDDSRVETSVRTGAHPDAIAFSTDQHALLVVDTGSADVAVIRTQKTTTPELVTMLPAGAQPHDIAIKSFHVKRNGAPKTE</sequence>
<reference evidence="1 2" key="1">
    <citation type="submission" date="2016-10" db="EMBL/GenBank/DDBJ databases">
        <authorList>
            <person name="de Groot N.N."/>
        </authorList>
    </citation>
    <scope>NUCLEOTIDE SEQUENCE [LARGE SCALE GENOMIC DNA]</scope>
    <source>
        <strain evidence="1 2">DSM 22489</strain>
    </source>
</reference>
<dbReference type="NCBIfam" id="TIGR02276">
    <property type="entry name" value="beta_rpt_yvtn"/>
    <property type="match status" value="2"/>
</dbReference>
<dbReference type="InterPro" id="IPR019405">
    <property type="entry name" value="Lactonase_7-beta_prop"/>
</dbReference>
<dbReference type="EMBL" id="FNVA01000001">
    <property type="protein sequence ID" value="SEF50907.1"/>
    <property type="molecule type" value="Genomic_DNA"/>
</dbReference>
<gene>
    <name evidence="1" type="ORF">SAMN05421819_0238</name>
</gene>
<keyword evidence="2" id="KW-1185">Reference proteome</keyword>
<dbReference type="InterPro" id="IPR051200">
    <property type="entry name" value="Host-pathogen_enzymatic-act"/>
</dbReference>
<dbReference type="Pfam" id="PF10282">
    <property type="entry name" value="Lactonase"/>
    <property type="match status" value="1"/>
</dbReference>
<dbReference type="InterPro" id="IPR015943">
    <property type="entry name" value="WD40/YVTN_repeat-like_dom_sf"/>
</dbReference>
<dbReference type="AlphaFoldDB" id="A0A1H5SMC4"/>
<dbReference type="PANTHER" id="PTHR47197:SF3">
    <property type="entry name" value="DIHYDRO-HEME D1 DEHYDROGENASE"/>
    <property type="match status" value="1"/>
</dbReference>
<name>A0A1H5SMC4_9BACT</name>
<dbReference type="OrthoDB" id="127135at2"/>
<dbReference type="InterPro" id="IPR011964">
    <property type="entry name" value="YVTN_b-propeller_repeat"/>
</dbReference>
<organism evidence="1 2">
    <name type="scientific">Bryocella elongata</name>
    <dbReference type="NCBI Taxonomy" id="863522"/>
    <lineage>
        <taxon>Bacteria</taxon>
        <taxon>Pseudomonadati</taxon>
        <taxon>Acidobacteriota</taxon>
        <taxon>Terriglobia</taxon>
        <taxon>Terriglobales</taxon>
        <taxon>Acidobacteriaceae</taxon>
        <taxon>Bryocella</taxon>
    </lineage>
</organism>
<dbReference type="Proteomes" id="UP000236728">
    <property type="component" value="Unassembled WGS sequence"/>
</dbReference>
<accession>A0A1H5SMC4</accession>
<evidence type="ECO:0000313" key="1">
    <source>
        <dbReference type="EMBL" id="SEF50907.1"/>
    </source>
</evidence>
<dbReference type="PANTHER" id="PTHR47197">
    <property type="entry name" value="PROTEIN NIRF"/>
    <property type="match status" value="1"/>
</dbReference>
<evidence type="ECO:0000313" key="2">
    <source>
        <dbReference type="Proteomes" id="UP000236728"/>
    </source>
</evidence>
<dbReference type="SUPFAM" id="SSF50974">
    <property type="entry name" value="Nitrous oxide reductase, N-terminal domain"/>
    <property type="match status" value="1"/>
</dbReference>